<name>A0ABP8DLX3_9ACTN</name>
<feature type="transmembrane region" description="Helical" evidence="1">
    <location>
        <begin position="73"/>
        <end position="93"/>
    </location>
</feature>
<evidence type="ECO:0000313" key="3">
    <source>
        <dbReference type="Proteomes" id="UP001500620"/>
    </source>
</evidence>
<feature type="transmembrane region" description="Helical" evidence="1">
    <location>
        <begin position="26"/>
        <end position="53"/>
    </location>
</feature>
<comment type="caution">
    <text evidence="2">The sequence shown here is derived from an EMBL/GenBank/DDBJ whole genome shotgun (WGS) entry which is preliminary data.</text>
</comment>
<evidence type="ECO:0000313" key="2">
    <source>
        <dbReference type="EMBL" id="GAA4259342.1"/>
    </source>
</evidence>
<keyword evidence="1" id="KW-1133">Transmembrane helix</keyword>
<feature type="transmembrane region" description="Helical" evidence="1">
    <location>
        <begin position="143"/>
        <end position="165"/>
    </location>
</feature>
<keyword evidence="3" id="KW-1185">Reference proteome</keyword>
<evidence type="ECO:0000256" key="1">
    <source>
        <dbReference type="SAM" id="Phobius"/>
    </source>
</evidence>
<keyword evidence="1" id="KW-0812">Transmembrane</keyword>
<feature type="transmembrane region" description="Helical" evidence="1">
    <location>
        <begin position="114"/>
        <end position="131"/>
    </location>
</feature>
<reference evidence="3" key="1">
    <citation type="journal article" date="2019" name="Int. J. Syst. Evol. Microbiol.">
        <title>The Global Catalogue of Microorganisms (GCM) 10K type strain sequencing project: providing services to taxonomists for standard genome sequencing and annotation.</title>
        <authorList>
            <consortium name="The Broad Institute Genomics Platform"/>
            <consortium name="The Broad Institute Genome Sequencing Center for Infectious Disease"/>
            <person name="Wu L."/>
            <person name="Ma J."/>
        </authorList>
    </citation>
    <scope>NUCLEOTIDE SEQUENCE [LARGE SCALE GENOMIC DNA]</scope>
    <source>
        <strain evidence="3">JCM 17441</strain>
    </source>
</reference>
<dbReference type="Proteomes" id="UP001500620">
    <property type="component" value="Unassembled WGS sequence"/>
</dbReference>
<organism evidence="2 3">
    <name type="scientific">Dactylosporangium darangshiense</name>
    <dbReference type="NCBI Taxonomy" id="579108"/>
    <lineage>
        <taxon>Bacteria</taxon>
        <taxon>Bacillati</taxon>
        <taxon>Actinomycetota</taxon>
        <taxon>Actinomycetes</taxon>
        <taxon>Micromonosporales</taxon>
        <taxon>Micromonosporaceae</taxon>
        <taxon>Dactylosporangium</taxon>
    </lineage>
</organism>
<keyword evidence="1" id="KW-0472">Membrane</keyword>
<proteinExistence type="predicted"/>
<protein>
    <recommendedName>
        <fullName evidence="4">DUF2975 domain-containing protein</fullName>
    </recommendedName>
</protein>
<gene>
    <name evidence="2" type="ORF">GCM10022255_083570</name>
</gene>
<dbReference type="RefSeq" id="WP_345136258.1">
    <property type="nucleotide sequence ID" value="NZ_BAABAT010000035.1"/>
</dbReference>
<dbReference type="EMBL" id="BAABAT010000035">
    <property type="protein sequence ID" value="GAA4259342.1"/>
    <property type="molecule type" value="Genomic_DNA"/>
</dbReference>
<sequence length="183" mass="19510">MTTAAPPPAFRHAAGGVAARLEAAMWFVLATAAIFAFVAVADVVALLRIIPALPSPPLGGLQLGQRLGGYETFLFYGHLLFAGVWYFLCTALVRSRGADPGPVLTTRAVVAWRIGIAATVAAGFALPHAGLVDGHWFELRLEWMIPLLLARLALTALFVVAVFGLRCRMHELLLGLPSPSSRV</sequence>
<accession>A0ABP8DLX3</accession>
<evidence type="ECO:0008006" key="4">
    <source>
        <dbReference type="Google" id="ProtNLM"/>
    </source>
</evidence>